<proteinExistence type="predicted"/>
<evidence type="ECO:0000313" key="2">
    <source>
        <dbReference type="EMBL" id="EZA46745.1"/>
    </source>
</evidence>
<feature type="transmembrane region" description="Helical" evidence="1">
    <location>
        <begin position="41"/>
        <end position="63"/>
    </location>
</feature>
<dbReference type="AlphaFoldDB" id="A0A026VSX1"/>
<keyword evidence="1" id="KW-0472">Membrane</keyword>
<protein>
    <submittedName>
        <fullName evidence="2">Uncharacterized protein</fullName>
    </submittedName>
</protein>
<dbReference type="Proteomes" id="UP000053097">
    <property type="component" value="Unassembled WGS sequence"/>
</dbReference>
<evidence type="ECO:0000256" key="1">
    <source>
        <dbReference type="SAM" id="Phobius"/>
    </source>
</evidence>
<keyword evidence="1" id="KW-1133">Transmembrane helix</keyword>
<name>A0A026VSX1_OOCBI</name>
<reference evidence="2 3" key="1">
    <citation type="journal article" date="2014" name="Curr. Biol.">
        <title>The genome of the clonal raider ant Cerapachys biroi.</title>
        <authorList>
            <person name="Oxley P.R."/>
            <person name="Ji L."/>
            <person name="Fetter-Pruneda I."/>
            <person name="McKenzie S.K."/>
            <person name="Li C."/>
            <person name="Hu H."/>
            <person name="Zhang G."/>
            <person name="Kronauer D.J."/>
        </authorList>
    </citation>
    <scope>NUCLEOTIDE SEQUENCE [LARGE SCALE GENOMIC DNA]</scope>
</reference>
<gene>
    <name evidence="2" type="ORF">X777_02190</name>
</gene>
<evidence type="ECO:0000313" key="3">
    <source>
        <dbReference type="Proteomes" id="UP000053097"/>
    </source>
</evidence>
<organism evidence="2 3">
    <name type="scientific">Ooceraea biroi</name>
    <name type="common">Clonal raider ant</name>
    <name type="synonym">Cerapachys biroi</name>
    <dbReference type="NCBI Taxonomy" id="2015173"/>
    <lineage>
        <taxon>Eukaryota</taxon>
        <taxon>Metazoa</taxon>
        <taxon>Ecdysozoa</taxon>
        <taxon>Arthropoda</taxon>
        <taxon>Hexapoda</taxon>
        <taxon>Insecta</taxon>
        <taxon>Pterygota</taxon>
        <taxon>Neoptera</taxon>
        <taxon>Endopterygota</taxon>
        <taxon>Hymenoptera</taxon>
        <taxon>Apocrita</taxon>
        <taxon>Aculeata</taxon>
        <taxon>Formicoidea</taxon>
        <taxon>Formicidae</taxon>
        <taxon>Dorylinae</taxon>
        <taxon>Ooceraea</taxon>
    </lineage>
</organism>
<keyword evidence="1" id="KW-0812">Transmembrane</keyword>
<keyword evidence="3" id="KW-1185">Reference proteome</keyword>
<accession>A0A026VSX1</accession>
<dbReference type="EMBL" id="KK108358">
    <property type="protein sequence ID" value="EZA46745.1"/>
    <property type="molecule type" value="Genomic_DNA"/>
</dbReference>
<sequence>MAEKNNGLALQSIESEIQPGGSLESIVNSENRKANWNTQRIFVSAVDLINHILIVLVTIYIVYHSAKSHYVTNIHVILCTIGVSVPFS</sequence>